<dbReference type="InterPro" id="IPR010982">
    <property type="entry name" value="Lambda_DNA-bd_dom_sf"/>
</dbReference>
<dbReference type="EMBL" id="JAVREU010000003">
    <property type="protein sequence ID" value="MDT0387882.1"/>
    <property type="molecule type" value="Genomic_DNA"/>
</dbReference>
<reference evidence="2" key="1">
    <citation type="submission" date="2023-07" db="EMBL/GenBank/DDBJ databases">
        <title>30 novel species of actinomycetes from the DSMZ collection.</title>
        <authorList>
            <person name="Nouioui I."/>
        </authorList>
    </citation>
    <scope>NUCLEOTIDE SEQUENCE [LARGE SCALE GENOMIC DNA]</scope>
    <source>
        <strain evidence="2">DSM 41921</strain>
    </source>
</reference>
<organism evidence="1 2">
    <name type="scientific">Streptomyces dubilierae</name>
    <dbReference type="NCBI Taxonomy" id="3075533"/>
    <lineage>
        <taxon>Bacteria</taxon>
        <taxon>Bacillati</taxon>
        <taxon>Actinomycetota</taxon>
        <taxon>Actinomycetes</taxon>
        <taxon>Kitasatosporales</taxon>
        <taxon>Streptomycetaceae</taxon>
        <taxon>Streptomyces</taxon>
    </lineage>
</organism>
<keyword evidence="2" id="KW-1185">Reference proteome</keyword>
<evidence type="ECO:0000313" key="2">
    <source>
        <dbReference type="Proteomes" id="UP001183586"/>
    </source>
</evidence>
<dbReference type="Gene3D" id="1.10.260.40">
    <property type="entry name" value="lambda repressor-like DNA-binding domains"/>
    <property type="match status" value="1"/>
</dbReference>
<evidence type="ECO:0008006" key="3">
    <source>
        <dbReference type="Google" id="ProtNLM"/>
    </source>
</evidence>
<gene>
    <name evidence="1" type="ORF">RM641_10630</name>
</gene>
<proteinExistence type="predicted"/>
<evidence type="ECO:0000313" key="1">
    <source>
        <dbReference type="EMBL" id="MDT0387882.1"/>
    </source>
</evidence>
<accession>A0ABU2P6V1</accession>
<dbReference type="Proteomes" id="UP001183586">
    <property type="component" value="Unassembled WGS sequence"/>
</dbReference>
<comment type="caution">
    <text evidence="1">The sequence shown here is derived from an EMBL/GenBank/DDBJ whole genome shotgun (WGS) entry which is preliminary data.</text>
</comment>
<sequence length="133" mass="14611">MAAQERPASGERTQLRDIVADRKEALGLSYERLAARCVHPSSGEQVVKSSWLHRLATGKPVEAPGYEMLVGMAVGLEVPVAVLQDAASAQFFGVRRIFSESAEAQAFLEDADRLTPEQREAIRALMRSMNQAR</sequence>
<name>A0ABU2P6V1_9ACTN</name>
<dbReference type="RefSeq" id="WP_311680851.1">
    <property type="nucleotide sequence ID" value="NZ_JAVREU010000003.1"/>
</dbReference>
<protein>
    <recommendedName>
        <fullName evidence="3">XRE family transcriptional regulator</fullName>
    </recommendedName>
</protein>